<accession>A0A8T0W697</accession>
<reference evidence="3" key="1">
    <citation type="submission" date="2020-05" db="EMBL/GenBank/DDBJ databases">
        <title>WGS assembly of Panicum virgatum.</title>
        <authorList>
            <person name="Lovell J.T."/>
            <person name="Jenkins J."/>
            <person name="Shu S."/>
            <person name="Juenger T.E."/>
            <person name="Schmutz J."/>
        </authorList>
    </citation>
    <scope>NUCLEOTIDE SEQUENCE</scope>
    <source>
        <strain evidence="3">AP13</strain>
    </source>
</reference>
<sequence>MIGAGVNPGVPLDSIYSFDLEREEWRGILQGPIHDIFQTGEYDDDLGDYLSLWYQTTLADLRGSLALLHYRAPASSGHQVSSADGVAGAVIRSGRRRAAAASNAGVLPPDLLFDVLLRLPAKELCRFRAVCRSWRSLTSDPLFAGAHAARRPLFLANFKRDKAGVHLVDLSGNVVKVIPNPDGHDLLPTRLDLACTATVTNICRVLDPATGIVRVLPESPAAVHLKEENFRHRYTDFAFGRIATTGEYKVRIFNCKSIFANYEHQLFEVLTINGASTSGSVHALWRARRARRSHDHYVWGSSAIVVGEVVYFKLDSINHTLIEAGVDPGINPDCIISFDLESEEWRDVIRGPIGDIISTDEYDLKDYYALWFLITLADLRGSVALVHYHKYQLVTDLWLLKDIDNGVWVKEYRIQIEPIFPITEWHVKALFMLDDGRIVIHFPITGFLFIYDPRTNTSAQVEMKLLDALAMYTGNLLTLQVGGMVLCYDLLLVATLFFMC</sequence>
<evidence type="ECO:0000313" key="3">
    <source>
        <dbReference type="EMBL" id="KAG2640884.1"/>
    </source>
</evidence>
<feature type="transmembrane region" description="Helical" evidence="1">
    <location>
        <begin position="477"/>
        <end position="499"/>
    </location>
</feature>
<keyword evidence="1" id="KW-0472">Membrane</keyword>
<dbReference type="Pfam" id="PF00646">
    <property type="entry name" value="F-box"/>
    <property type="match status" value="1"/>
</dbReference>
<proteinExistence type="predicted"/>
<organism evidence="3 4">
    <name type="scientific">Panicum virgatum</name>
    <name type="common">Blackwell switchgrass</name>
    <dbReference type="NCBI Taxonomy" id="38727"/>
    <lineage>
        <taxon>Eukaryota</taxon>
        <taxon>Viridiplantae</taxon>
        <taxon>Streptophyta</taxon>
        <taxon>Embryophyta</taxon>
        <taxon>Tracheophyta</taxon>
        <taxon>Spermatophyta</taxon>
        <taxon>Magnoliopsida</taxon>
        <taxon>Liliopsida</taxon>
        <taxon>Poales</taxon>
        <taxon>Poaceae</taxon>
        <taxon>PACMAD clade</taxon>
        <taxon>Panicoideae</taxon>
        <taxon>Panicodae</taxon>
        <taxon>Paniceae</taxon>
        <taxon>Panicinae</taxon>
        <taxon>Panicum</taxon>
        <taxon>Panicum sect. Hiantes</taxon>
    </lineage>
</organism>
<dbReference type="InterPro" id="IPR013187">
    <property type="entry name" value="F-box-assoc_dom_typ3"/>
</dbReference>
<dbReference type="InterPro" id="IPR036047">
    <property type="entry name" value="F-box-like_dom_sf"/>
</dbReference>
<dbReference type="InterPro" id="IPR001810">
    <property type="entry name" value="F-box_dom"/>
</dbReference>
<dbReference type="CDD" id="cd22157">
    <property type="entry name" value="F-box_AtFBW1-like"/>
    <property type="match status" value="1"/>
</dbReference>
<protein>
    <recommendedName>
        <fullName evidence="2">F-box domain-containing protein</fullName>
    </recommendedName>
</protein>
<dbReference type="Pfam" id="PF08268">
    <property type="entry name" value="FBA_3"/>
    <property type="match status" value="1"/>
</dbReference>
<dbReference type="SUPFAM" id="SSF50965">
    <property type="entry name" value="Galactose oxidase, central domain"/>
    <property type="match status" value="1"/>
</dbReference>
<dbReference type="AlphaFoldDB" id="A0A8T0W697"/>
<keyword evidence="1" id="KW-1133">Transmembrane helix</keyword>
<dbReference type="PROSITE" id="PS50181">
    <property type="entry name" value="FBOX"/>
    <property type="match status" value="1"/>
</dbReference>
<dbReference type="InterPro" id="IPR011043">
    <property type="entry name" value="Gal_Oxase/kelch_b-propeller"/>
</dbReference>
<gene>
    <name evidence="3" type="ORF">PVAP13_2KG125900</name>
</gene>
<dbReference type="SMART" id="SM00256">
    <property type="entry name" value="FBOX"/>
    <property type="match status" value="1"/>
</dbReference>
<evidence type="ECO:0000256" key="1">
    <source>
        <dbReference type="SAM" id="Phobius"/>
    </source>
</evidence>
<dbReference type="Proteomes" id="UP000823388">
    <property type="component" value="Chromosome 2K"/>
</dbReference>
<keyword evidence="1" id="KW-0812">Transmembrane</keyword>
<dbReference type="SUPFAM" id="SSF81383">
    <property type="entry name" value="F-box domain"/>
    <property type="match status" value="1"/>
</dbReference>
<feature type="domain" description="F-box" evidence="2">
    <location>
        <begin position="101"/>
        <end position="146"/>
    </location>
</feature>
<keyword evidence="4" id="KW-1185">Reference proteome</keyword>
<dbReference type="Gene3D" id="1.20.1280.50">
    <property type="match status" value="1"/>
</dbReference>
<name>A0A8T0W697_PANVG</name>
<dbReference type="EMBL" id="CM029039">
    <property type="protein sequence ID" value="KAG2640884.1"/>
    <property type="molecule type" value="Genomic_DNA"/>
</dbReference>
<comment type="caution">
    <text evidence="3">The sequence shown here is derived from an EMBL/GenBank/DDBJ whole genome shotgun (WGS) entry which is preliminary data.</text>
</comment>
<evidence type="ECO:0000313" key="4">
    <source>
        <dbReference type="Proteomes" id="UP000823388"/>
    </source>
</evidence>
<evidence type="ECO:0000259" key="2">
    <source>
        <dbReference type="PROSITE" id="PS50181"/>
    </source>
</evidence>
<dbReference type="PANTHER" id="PTHR31111:SF133">
    <property type="entry name" value="OS07G0196600 PROTEIN"/>
    <property type="match status" value="1"/>
</dbReference>
<dbReference type="PANTHER" id="PTHR31111">
    <property type="entry name" value="BNAA05G37150D PROTEIN-RELATED"/>
    <property type="match status" value="1"/>
</dbReference>